<evidence type="ECO:0000256" key="1">
    <source>
        <dbReference type="SAM" id="MobiDB-lite"/>
    </source>
</evidence>
<proteinExistence type="predicted"/>
<sequence>MSLTQERDKNIVEVGLGNNPSRLRLSSVGVESEPVNPLEHYLSLIGQSFTAAESDNRVLELLDQDPNIVSISISQTDREKGRGISPRPRIEEIEFRFDRNQRFQLPPSIAFTTIIGESLFYSSLSEVGDYGPKFVSQTASPDIITPFKEPDISLPQVVGNLVVAGSFVAGNIFTPNSSESIANRNLISAQNSPQGKETSLLTFYQENLDLLIPPSLAKPVNEVAKLSGAVYENGMGLSELAATVINSHPEWNATEKHMATFLVGSYIAVTPDDRLVAIGRNPNNEEALIIRDITNNPLLATKIVIEKTIWTIGELIKSKVNNAAGKEVLQQGKSDLPTEVLESLTTPTVANPDRNSSTTQHLTSEVAQNEINKWEGLQLDESKVGLGVNFIEVDTGNVFESTGDSSLELMLGVGVGVEPVKPLWFLVIKNTDSGNDPRAFGLDLDEDNSSVEDRHMEWDLVELDNDGPRTTQRKLILSQNGSGSSVLKLVEPTGEESFLVSPTDSEGAEGQPTAIPPDTSDSIWEQLGFYSVAEAQENPSEEAATETSEESDKNFQIIESIPNDFKFLDGRVVKAMVSGIKTDEQTDLISAVDGNGNIISYKLYSGEWATNPFLESGFNWNFYVDGNGVIYQHHIIEDKGHEPYPIQGIKYLLPDQLPDTYWDENNPTDFNPRAWPEDGTLAVLDRHGNIIMYYSKLEKYWWYAGYQQELPGNMVYRISGAALESLGFRHIPASEDKWPGVTDHWLDVRNMIDWFAYTRRTGSFISFENFMKRNGSGEIFSYKSWVYNLQTGEYELTKLSSNTRLIFTATVSGRSRYSYGIMNGGEANAVNGGGGLWTSVQLNPDNSVSIISGEPFDSMEDSEWPFGRYVDAGVTPFSSYVAGVLGASDKNQKEGIDRDFPVNRLPNDLADKWLFLIYNYLVDIRQMRPEDEYSLSQVTPIIIPDVQITK</sequence>
<organism evidence="2 3">
    <name type="scientific">Candidatus Woesebacteria bacterium RIFCSPLOWO2_01_FULL_39_25</name>
    <dbReference type="NCBI Taxonomy" id="1802521"/>
    <lineage>
        <taxon>Bacteria</taxon>
        <taxon>Candidatus Woeseibacteriota</taxon>
    </lineage>
</organism>
<dbReference type="AlphaFoldDB" id="A0A1F8BK41"/>
<name>A0A1F8BK41_9BACT</name>
<dbReference type="Proteomes" id="UP000176725">
    <property type="component" value="Unassembled WGS sequence"/>
</dbReference>
<feature type="region of interest" description="Disordered" evidence="1">
    <location>
        <begin position="496"/>
        <end position="520"/>
    </location>
</feature>
<gene>
    <name evidence="2" type="ORF">A2893_01065</name>
</gene>
<accession>A0A1F8BK41</accession>
<dbReference type="EMBL" id="MGHH01000010">
    <property type="protein sequence ID" value="OGM64441.1"/>
    <property type="molecule type" value="Genomic_DNA"/>
</dbReference>
<evidence type="ECO:0000313" key="3">
    <source>
        <dbReference type="Proteomes" id="UP000176725"/>
    </source>
</evidence>
<comment type="caution">
    <text evidence="2">The sequence shown here is derived from an EMBL/GenBank/DDBJ whole genome shotgun (WGS) entry which is preliminary data.</text>
</comment>
<evidence type="ECO:0000313" key="2">
    <source>
        <dbReference type="EMBL" id="OGM64441.1"/>
    </source>
</evidence>
<protein>
    <submittedName>
        <fullName evidence="2">Uncharacterized protein</fullName>
    </submittedName>
</protein>
<reference evidence="2 3" key="1">
    <citation type="journal article" date="2016" name="Nat. Commun.">
        <title>Thousands of microbial genomes shed light on interconnected biogeochemical processes in an aquifer system.</title>
        <authorList>
            <person name="Anantharaman K."/>
            <person name="Brown C.T."/>
            <person name="Hug L.A."/>
            <person name="Sharon I."/>
            <person name="Castelle C.J."/>
            <person name="Probst A.J."/>
            <person name="Thomas B.C."/>
            <person name="Singh A."/>
            <person name="Wilkins M.J."/>
            <person name="Karaoz U."/>
            <person name="Brodie E.L."/>
            <person name="Williams K.H."/>
            <person name="Hubbard S.S."/>
            <person name="Banfield J.F."/>
        </authorList>
    </citation>
    <scope>NUCLEOTIDE SEQUENCE [LARGE SCALE GENOMIC DNA]</scope>
</reference>